<evidence type="ECO:0000313" key="2">
    <source>
        <dbReference type="Proteomes" id="UP000536604"/>
    </source>
</evidence>
<comment type="caution">
    <text evidence="1">The sequence shown here is derived from an EMBL/GenBank/DDBJ whole genome shotgun (WGS) entry which is preliminary data.</text>
</comment>
<dbReference type="EMBL" id="JACHJO010000010">
    <property type="protein sequence ID" value="MBB6121525.1"/>
    <property type="molecule type" value="Genomic_DNA"/>
</dbReference>
<gene>
    <name evidence="1" type="ORF">FHS13_003494</name>
</gene>
<dbReference type="Proteomes" id="UP000536604">
    <property type="component" value="Unassembled WGS sequence"/>
</dbReference>
<name>A0A841IYI7_9ACTN</name>
<proteinExistence type="predicted"/>
<protein>
    <submittedName>
        <fullName evidence="1">Uncharacterized protein</fullName>
    </submittedName>
</protein>
<accession>A0A841IYI7</accession>
<dbReference type="AlphaFoldDB" id="A0A841IYI7"/>
<organism evidence="1 2">
    <name type="scientific">Nocardiopsis algeriensis</name>
    <dbReference type="NCBI Taxonomy" id="1478215"/>
    <lineage>
        <taxon>Bacteria</taxon>
        <taxon>Bacillati</taxon>
        <taxon>Actinomycetota</taxon>
        <taxon>Actinomycetes</taxon>
        <taxon>Streptosporangiales</taxon>
        <taxon>Nocardiopsidaceae</taxon>
        <taxon>Nocardiopsis</taxon>
    </lineage>
</organism>
<evidence type="ECO:0000313" key="1">
    <source>
        <dbReference type="EMBL" id="MBB6121525.1"/>
    </source>
</evidence>
<dbReference type="RefSeq" id="WP_184292959.1">
    <property type="nucleotide sequence ID" value="NZ_JACHJO010000010.1"/>
</dbReference>
<keyword evidence="2" id="KW-1185">Reference proteome</keyword>
<reference evidence="1 2" key="1">
    <citation type="submission" date="2020-08" db="EMBL/GenBank/DDBJ databases">
        <title>Genomic Encyclopedia of Type Strains, Phase III (KMG-III): the genomes of soil and plant-associated and newly described type strains.</title>
        <authorList>
            <person name="Whitman W."/>
        </authorList>
    </citation>
    <scope>NUCLEOTIDE SEQUENCE [LARGE SCALE GENOMIC DNA]</scope>
    <source>
        <strain evidence="1 2">CECT 8712</strain>
    </source>
</reference>
<sequence>MEQWATKEEIAAARERLESGHEGWRRPAAYAVGVDRDGRTGFGLVNEAANHLPAIVLARTLGHTSGTATYPMSAEQLRTAIEGLAPAEACTDYAHPNLHHWRDLLEEIGEKGGQLVAVFVGDITDEPVDRHDRALREALRR</sequence>